<dbReference type="EMBL" id="CP016773">
    <property type="protein sequence ID" value="ASY15344.1"/>
    <property type="molecule type" value="Genomic_DNA"/>
</dbReference>
<feature type="transmembrane region" description="Helical" evidence="7">
    <location>
        <begin position="17"/>
        <end position="36"/>
    </location>
</feature>
<feature type="transmembrane region" description="Helical" evidence="7">
    <location>
        <begin position="68"/>
        <end position="88"/>
    </location>
</feature>
<protein>
    <submittedName>
        <fullName evidence="9">Membrane-associated protein</fullName>
    </submittedName>
</protein>
<feature type="transmembrane region" description="Helical" evidence="7">
    <location>
        <begin position="43"/>
        <end position="62"/>
    </location>
</feature>
<keyword evidence="6 7" id="KW-0472">Membrane</keyword>
<comment type="subcellular location">
    <subcellularLocation>
        <location evidence="1 7">Cell membrane</location>
        <topology evidence="1 7">Multi-pass membrane protein</topology>
    </subcellularLocation>
</comment>
<accession>A0A249KEX2</accession>
<evidence type="ECO:0000256" key="5">
    <source>
        <dbReference type="ARBA" id="ARBA00022989"/>
    </source>
</evidence>
<evidence type="ECO:0000256" key="1">
    <source>
        <dbReference type="ARBA" id="ARBA00004651"/>
    </source>
</evidence>
<keyword evidence="10" id="KW-1185">Reference proteome</keyword>
<gene>
    <name evidence="9" type="ORF">A1sIA56_00060</name>
</gene>
<dbReference type="KEGG" id="psuf:A1sIA56_00060"/>
<dbReference type="RefSeq" id="WP_095672936.1">
    <property type="nucleotide sequence ID" value="NZ_CP016773.1"/>
</dbReference>
<dbReference type="PANTHER" id="PTHR30353:SF0">
    <property type="entry name" value="TRANSMEMBRANE PROTEIN"/>
    <property type="match status" value="1"/>
</dbReference>
<evidence type="ECO:0000256" key="4">
    <source>
        <dbReference type="ARBA" id="ARBA00022692"/>
    </source>
</evidence>
<evidence type="ECO:0000256" key="6">
    <source>
        <dbReference type="ARBA" id="ARBA00023136"/>
    </source>
</evidence>
<evidence type="ECO:0000259" key="8">
    <source>
        <dbReference type="Pfam" id="PF09335"/>
    </source>
</evidence>
<keyword evidence="4 7" id="KW-0812">Transmembrane</keyword>
<evidence type="ECO:0000313" key="10">
    <source>
        <dbReference type="Proteomes" id="UP000217215"/>
    </source>
</evidence>
<organism evidence="9 10">
    <name type="scientific">Candidatus Planktophila sulfonica</name>
    <dbReference type="NCBI Taxonomy" id="1884904"/>
    <lineage>
        <taxon>Bacteria</taxon>
        <taxon>Bacillati</taxon>
        <taxon>Actinomycetota</taxon>
        <taxon>Actinomycetes</taxon>
        <taxon>Candidatus Nanopelagicales</taxon>
        <taxon>Candidatus Nanopelagicaceae</taxon>
        <taxon>Candidatus Planktophila</taxon>
    </lineage>
</organism>
<feature type="transmembrane region" description="Helical" evidence="7">
    <location>
        <begin position="152"/>
        <end position="173"/>
    </location>
</feature>
<dbReference type="Proteomes" id="UP000217215">
    <property type="component" value="Chromosome"/>
</dbReference>
<feature type="domain" description="VTT" evidence="8">
    <location>
        <begin position="56"/>
        <end position="172"/>
    </location>
</feature>
<dbReference type="PANTHER" id="PTHR30353">
    <property type="entry name" value="INNER MEMBRANE PROTEIN DEDA-RELATED"/>
    <property type="match status" value="1"/>
</dbReference>
<sequence>MNIAANLFDAHSIVGDLGLIGVLAIIFAETGLLVGLAFPGDSLLFIAGVAASGSGAAILGGASLDPVALFIGAPIVAVIGSQVGYWFGAKYGRKLFSRPDGRFFTQSKVEATEKWLNKYGTGKALVLARFIPFVRTLINPLAGIVGVPAKKFMFWNVLGAIIWTQGIIGLGYLLGEKLEGSVDKYLLPVVGLIIIVSVVPVAIEFFREWSTRKHHS</sequence>
<dbReference type="InterPro" id="IPR032816">
    <property type="entry name" value="VTT_dom"/>
</dbReference>
<dbReference type="InterPro" id="IPR032818">
    <property type="entry name" value="DedA-like"/>
</dbReference>
<evidence type="ECO:0000256" key="7">
    <source>
        <dbReference type="RuleBase" id="RU367016"/>
    </source>
</evidence>
<dbReference type="GO" id="GO:0005886">
    <property type="term" value="C:plasma membrane"/>
    <property type="evidence" value="ECO:0007669"/>
    <property type="project" value="UniProtKB-SubCell"/>
</dbReference>
<dbReference type="Pfam" id="PF09335">
    <property type="entry name" value="VTT_dom"/>
    <property type="match status" value="1"/>
</dbReference>
<keyword evidence="3 7" id="KW-1003">Cell membrane</keyword>
<dbReference type="AlphaFoldDB" id="A0A249KEX2"/>
<keyword evidence="5 7" id="KW-1133">Transmembrane helix</keyword>
<comment type="similarity">
    <text evidence="2 7">Belongs to the DedA family.</text>
</comment>
<evidence type="ECO:0000313" key="9">
    <source>
        <dbReference type="EMBL" id="ASY15344.1"/>
    </source>
</evidence>
<proteinExistence type="inferred from homology"/>
<dbReference type="OrthoDB" id="9813426at2"/>
<evidence type="ECO:0000256" key="3">
    <source>
        <dbReference type="ARBA" id="ARBA00022475"/>
    </source>
</evidence>
<reference evidence="9 10" key="1">
    <citation type="submission" date="2016-07" db="EMBL/GenBank/DDBJ databases">
        <title>High microdiversification within the ubiquitous acI lineage of Actinobacteria.</title>
        <authorList>
            <person name="Neuenschwander S.M."/>
            <person name="Salcher M."/>
            <person name="Ghai R."/>
            <person name="Pernthaler J."/>
        </authorList>
    </citation>
    <scope>NUCLEOTIDE SEQUENCE [LARGE SCALE GENOMIC DNA]</scope>
    <source>
        <strain evidence="9">MMS-IA-56</strain>
    </source>
</reference>
<feature type="transmembrane region" description="Helical" evidence="7">
    <location>
        <begin position="185"/>
        <end position="206"/>
    </location>
</feature>
<evidence type="ECO:0000256" key="2">
    <source>
        <dbReference type="ARBA" id="ARBA00010792"/>
    </source>
</evidence>
<name>A0A249KEX2_9ACTN</name>